<sequence>EEDETLPPPVPIASQALGAVQTLLHYQEYQENANYSDISYLTGLERTLAAVCIRGMRQTTLAG</sequence>
<name>A0A6A6EMM0_9PEZI</name>
<accession>A0A6A6EMM0</accession>
<protein>
    <submittedName>
        <fullName evidence="1">Uncharacterized protein</fullName>
    </submittedName>
</protein>
<dbReference type="Proteomes" id="UP000800200">
    <property type="component" value="Unassembled WGS sequence"/>
</dbReference>
<gene>
    <name evidence="1" type="ORF">K469DRAFT_553970</name>
</gene>
<keyword evidence="2" id="KW-1185">Reference proteome</keyword>
<evidence type="ECO:0000313" key="1">
    <source>
        <dbReference type="EMBL" id="KAF2192531.1"/>
    </source>
</evidence>
<feature type="non-terminal residue" evidence="1">
    <location>
        <position position="1"/>
    </location>
</feature>
<dbReference type="AlphaFoldDB" id="A0A6A6EMM0"/>
<dbReference type="EMBL" id="ML994615">
    <property type="protein sequence ID" value="KAF2192531.1"/>
    <property type="molecule type" value="Genomic_DNA"/>
</dbReference>
<proteinExistence type="predicted"/>
<organism evidence="1 2">
    <name type="scientific">Zopfia rhizophila CBS 207.26</name>
    <dbReference type="NCBI Taxonomy" id="1314779"/>
    <lineage>
        <taxon>Eukaryota</taxon>
        <taxon>Fungi</taxon>
        <taxon>Dikarya</taxon>
        <taxon>Ascomycota</taxon>
        <taxon>Pezizomycotina</taxon>
        <taxon>Dothideomycetes</taxon>
        <taxon>Dothideomycetes incertae sedis</taxon>
        <taxon>Zopfiaceae</taxon>
        <taxon>Zopfia</taxon>
    </lineage>
</organism>
<reference evidence="1" key="1">
    <citation type="journal article" date="2020" name="Stud. Mycol.">
        <title>101 Dothideomycetes genomes: a test case for predicting lifestyles and emergence of pathogens.</title>
        <authorList>
            <person name="Haridas S."/>
            <person name="Albert R."/>
            <person name="Binder M."/>
            <person name="Bloem J."/>
            <person name="Labutti K."/>
            <person name="Salamov A."/>
            <person name="Andreopoulos B."/>
            <person name="Baker S."/>
            <person name="Barry K."/>
            <person name="Bills G."/>
            <person name="Bluhm B."/>
            <person name="Cannon C."/>
            <person name="Castanera R."/>
            <person name="Culley D."/>
            <person name="Daum C."/>
            <person name="Ezra D."/>
            <person name="Gonzalez J."/>
            <person name="Henrissat B."/>
            <person name="Kuo A."/>
            <person name="Liang C."/>
            <person name="Lipzen A."/>
            <person name="Lutzoni F."/>
            <person name="Magnuson J."/>
            <person name="Mondo S."/>
            <person name="Nolan M."/>
            <person name="Ohm R."/>
            <person name="Pangilinan J."/>
            <person name="Park H.-J."/>
            <person name="Ramirez L."/>
            <person name="Alfaro M."/>
            <person name="Sun H."/>
            <person name="Tritt A."/>
            <person name="Yoshinaga Y."/>
            <person name="Zwiers L.-H."/>
            <person name="Turgeon B."/>
            <person name="Goodwin S."/>
            <person name="Spatafora J."/>
            <person name="Crous P."/>
            <person name="Grigoriev I."/>
        </authorList>
    </citation>
    <scope>NUCLEOTIDE SEQUENCE</scope>
    <source>
        <strain evidence="1">CBS 207.26</strain>
    </source>
</reference>
<evidence type="ECO:0000313" key="2">
    <source>
        <dbReference type="Proteomes" id="UP000800200"/>
    </source>
</evidence>